<dbReference type="EMBL" id="JAGZEE010000004">
    <property type="protein sequence ID" value="MBS5410067.1"/>
    <property type="molecule type" value="Genomic_DNA"/>
</dbReference>
<accession>A0A943HQQ0</accession>
<proteinExistence type="predicted"/>
<dbReference type="Gene3D" id="2.40.160.60">
    <property type="entry name" value="Outer membrane protein transport protein (OMPP1/FadL/TodX)"/>
    <property type="match status" value="1"/>
</dbReference>
<sequence>MLNAQTTIYDANRLMGSDLNGTARFVGMGGAMGALGGDISTMGTNPAGIGIYRSNDVMVSFGFVNVGSKDAGGSSIDKFHGSFDNAGFIFTNKIGNSTPLRYVNFGFNYHRTKSFDKNMVMNGVFGQSQTTFMADLLNFYDGEFSPVTVESIKAAGAYENPDIPWLGILGYDSQLVRPGYIKEEGKEDVFDGYDPYLHPGDKVRQAYTARERGGLHSYDFNVSFNLYDRFYLGATIGAYSLDYKRTSLYKEDFIGADGNDYGGYDLGNDYWTSGGGVDFKVGFIWRPIESSSFRIGGAIHTPTFYSITEHNHAYIAYDLAVEDLKPGSAEIVNRNGNPMDGEYEYRLVTPWKFNLSTGYTFGSVAAFGVEYEYSNYSSAKLKDVDGITLEQTDDIKSMMKGVHTFRAGVEFKLAPEFAFRLGYNHITASMKPEAYKWIQSNSIRTDTEYSNLGATNNYTLGFGYRGSTFYADMAYQYNTYKESFYAFDNLDLRATEITNNNHKVLLTVGMRF</sequence>
<dbReference type="Proteomes" id="UP000782901">
    <property type="component" value="Unassembled WGS sequence"/>
</dbReference>
<comment type="caution">
    <text evidence="1">The sequence shown here is derived from an EMBL/GenBank/DDBJ whole genome shotgun (WGS) entry which is preliminary data.</text>
</comment>
<name>A0A943HQQ0_BACT4</name>
<reference evidence="1" key="1">
    <citation type="submission" date="2021-02" db="EMBL/GenBank/DDBJ databases">
        <title>Infant gut strain persistence is associated with maternal origin, phylogeny, and functional potential including surface adhesion and iron acquisition.</title>
        <authorList>
            <person name="Lou Y.C."/>
        </authorList>
    </citation>
    <scope>NUCLEOTIDE SEQUENCE</scope>
    <source>
        <strain evidence="1">L3_082_243G1_dasL3_082_243G1_maxbin2.maxbin.015s ta_sub</strain>
    </source>
</reference>
<dbReference type="AlphaFoldDB" id="A0A943HQQ0"/>
<organism evidence="1 2">
    <name type="scientific">Bacteroides thetaiotaomicron</name>
    <dbReference type="NCBI Taxonomy" id="818"/>
    <lineage>
        <taxon>Bacteria</taxon>
        <taxon>Pseudomonadati</taxon>
        <taxon>Bacteroidota</taxon>
        <taxon>Bacteroidia</taxon>
        <taxon>Bacteroidales</taxon>
        <taxon>Bacteroidaceae</taxon>
        <taxon>Bacteroides</taxon>
    </lineage>
</organism>
<evidence type="ECO:0000313" key="2">
    <source>
        <dbReference type="Proteomes" id="UP000782901"/>
    </source>
</evidence>
<evidence type="ECO:0008006" key="3">
    <source>
        <dbReference type="Google" id="ProtNLM"/>
    </source>
</evidence>
<dbReference type="SUPFAM" id="SSF56935">
    <property type="entry name" value="Porins"/>
    <property type="match status" value="1"/>
</dbReference>
<protein>
    <recommendedName>
        <fullName evidence="3">Hemin receptor</fullName>
    </recommendedName>
</protein>
<gene>
    <name evidence="1" type="ORF">KHY35_05010</name>
</gene>
<evidence type="ECO:0000313" key="1">
    <source>
        <dbReference type="EMBL" id="MBS5410067.1"/>
    </source>
</evidence>